<dbReference type="AlphaFoldDB" id="A0A9Q1IP99"/>
<proteinExistence type="predicted"/>
<organism evidence="2 3">
    <name type="scientific">Synaphobranchus kaupii</name>
    <name type="common">Kaup's arrowtooth eel</name>
    <dbReference type="NCBI Taxonomy" id="118154"/>
    <lineage>
        <taxon>Eukaryota</taxon>
        <taxon>Metazoa</taxon>
        <taxon>Chordata</taxon>
        <taxon>Craniata</taxon>
        <taxon>Vertebrata</taxon>
        <taxon>Euteleostomi</taxon>
        <taxon>Actinopterygii</taxon>
        <taxon>Neopterygii</taxon>
        <taxon>Teleostei</taxon>
        <taxon>Anguilliformes</taxon>
        <taxon>Synaphobranchidae</taxon>
        <taxon>Synaphobranchus</taxon>
    </lineage>
</organism>
<dbReference type="OrthoDB" id="4368687at2759"/>
<evidence type="ECO:0000256" key="1">
    <source>
        <dbReference type="SAM" id="MobiDB-lite"/>
    </source>
</evidence>
<dbReference type="Proteomes" id="UP001152622">
    <property type="component" value="Chromosome 9"/>
</dbReference>
<feature type="region of interest" description="Disordered" evidence="1">
    <location>
        <begin position="86"/>
        <end position="108"/>
    </location>
</feature>
<protein>
    <recommendedName>
        <fullName evidence="4">Reverse transcriptase</fullName>
    </recommendedName>
</protein>
<gene>
    <name evidence="2" type="ORF">SKAU_G00244990</name>
</gene>
<keyword evidence="3" id="KW-1185">Reference proteome</keyword>
<comment type="caution">
    <text evidence="2">The sequence shown here is derived from an EMBL/GenBank/DDBJ whole genome shotgun (WGS) entry which is preliminary data.</text>
</comment>
<feature type="compositionally biased region" description="Basic and acidic residues" evidence="1">
    <location>
        <begin position="86"/>
        <end position="95"/>
    </location>
</feature>
<reference evidence="2" key="1">
    <citation type="journal article" date="2023" name="Science">
        <title>Genome structures resolve the early diversification of teleost fishes.</title>
        <authorList>
            <person name="Parey E."/>
            <person name="Louis A."/>
            <person name="Montfort J."/>
            <person name="Bouchez O."/>
            <person name="Roques C."/>
            <person name="Iampietro C."/>
            <person name="Lluch J."/>
            <person name="Castinel A."/>
            <person name="Donnadieu C."/>
            <person name="Desvignes T."/>
            <person name="Floi Bucao C."/>
            <person name="Jouanno E."/>
            <person name="Wen M."/>
            <person name="Mejri S."/>
            <person name="Dirks R."/>
            <person name="Jansen H."/>
            <person name="Henkel C."/>
            <person name="Chen W.J."/>
            <person name="Zahm M."/>
            <person name="Cabau C."/>
            <person name="Klopp C."/>
            <person name="Thompson A.W."/>
            <person name="Robinson-Rechavi M."/>
            <person name="Braasch I."/>
            <person name="Lecointre G."/>
            <person name="Bobe J."/>
            <person name="Postlethwait J.H."/>
            <person name="Berthelot C."/>
            <person name="Roest Crollius H."/>
            <person name="Guiguen Y."/>
        </authorList>
    </citation>
    <scope>NUCLEOTIDE SEQUENCE</scope>
    <source>
        <strain evidence="2">WJC10195</strain>
    </source>
</reference>
<accession>A0A9Q1IP99</accession>
<evidence type="ECO:0000313" key="3">
    <source>
        <dbReference type="Proteomes" id="UP001152622"/>
    </source>
</evidence>
<name>A0A9Q1IP99_SYNKA</name>
<dbReference type="EMBL" id="JAINUF010000009">
    <property type="protein sequence ID" value="KAJ8349369.1"/>
    <property type="molecule type" value="Genomic_DNA"/>
</dbReference>
<evidence type="ECO:0008006" key="4">
    <source>
        <dbReference type="Google" id="ProtNLM"/>
    </source>
</evidence>
<sequence>MIYKVCSSRFGEVIAKKASQTERGRREGVMHQLVQSRQQLRKATDLEREGLKVLWDEDRGRDLLEERTSGNLKVTREVLEAHNHTLCSDPRKKEPLGSPGYVPRPAEPEIQFNTMPPRLIKVRQVVEKARSASAPGPNGIPYKLYKNCPRVLKLLWNLMRMARGKQCIPSAWQKAMAVYIPKELDSTEIGQFRSIVLVNVGENLLFCSGKKMTTFLMGNG</sequence>
<evidence type="ECO:0000313" key="2">
    <source>
        <dbReference type="EMBL" id="KAJ8349369.1"/>
    </source>
</evidence>